<accession>A0AA90ZKE6</accession>
<dbReference type="PANTHER" id="PTHR21716:SF53">
    <property type="entry name" value="PERMEASE PERM-RELATED"/>
    <property type="match status" value="1"/>
</dbReference>
<evidence type="ECO:0000256" key="7">
    <source>
        <dbReference type="ARBA" id="ARBA00023136"/>
    </source>
</evidence>
<evidence type="ECO:0000256" key="6">
    <source>
        <dbReference type="ARBA" id="ARBA00022989"/>
    </source>
</evidence>
<evidence type="ECO:0000313" key="10">
    <source>
        <dbReference type="Proteomes" id="UP000442105"/>
    </source>
</evidence>
<keyword evidence="7 8" id="KW-0472">Membrane</keyword>
<evidence type="ECO:0000256" key="5">
    <source>
        <dbReference type="ARBA" id="ARBA00022692"/>
    </source>
</evidence>
<evidence type="ECO:0000256" key="1">
    <source>
        <dbReference type="ARBA" id="ARBA00004651"/>
    </source>
</evidence>
<feature type="transmembrane region" description="Helical" evidence="8">
    <location>
        <begin position="254"/>
        <end position="271"/>
    </location>
</feature>
<feature type="transmembrane region" description="Helical" evidence="8">
    <location>
        <begin position="278"/>
        <end position="295"/>
    </location>
</feature>
<sequence>MSKEITFDKFIRWAGIVTLVIAVLYITNYLSEVLLPFFIAWFFAYLLYPVVKFIENKLHVKVRAISILLAMGAAIAIVGGVIWLIIPPMIDQFDKLGEVLTRWVHQTTHTNNLTMLIKEWLQDNQTTIERFLKSKDFSDTLKTTMPKVFSVVSQTATVLMSIVASMITLLYMFFILLDYETLTANWVRIFPKKNRPFWSALMKDVERELNNYIRGQGMVALCMGIMFCIGFTIIGFPMAIGLGILIGIMDLVPYLHTFALIPTAFLAMLKAADTGQNFWVVFGLAVLVFCVVQVITDMVVTPKIMGKAMGLNPAILLLSLSIWGALLGFLGLIVALPLTTLLIAYWQRYVTREKPQYEENLGQELPEIASKTGKIEEKQ</sequence>
<dbReference type="Pfam" id="PF01594">
    <property type="entry name" value="AI-2E_transport"/>
    <property type="match status" value="1"/>
</dbReference>
<evidence type="ECO:0000256" key="4">
    <source>
        <dbReference type="ARBA" id="ARBA00022475"/>
    </source>
</evidence>
<keyword evidence="6 8" id="KW-1133">Transmembrane helix</keyword>
<keyword evidence="5 8" id="KW-0812">Transmembrane</keyword>
<keyword evidence="3" id="KW-0813">Transport</keyword>
<dbReference type="InterPro" id="IPR002549">
    <property type="entry name" value="AI-2E-like"/>
</dbReference>
<gene>
    <name evidence="9" type="ORF">F7D95_02850</name>
</gene>
<dbReference type="AlphaFoldDB" id="A0AA90ZKE6"/>
<evidence type="ECO:0000256" key="2">
    <source>
        <dbReference type="ARBA" id="ARBA00009773"/>
    </source>
</evidence>
<name>A0AA90ZKE6_9BACT</name>
<dbReference type="GO" id="GO:0055085">
    <property type="term" value="P:transmembrane transport"/>
    <property type="evidence" value="ECO:0007669"/>
    <property type="project" value="TreeGrafter"/>
</dbReference>
<dbReference type="GO" id="GO:0005886">
    <property type="term" value="C:plasma membrane"/>
    <property type="evidence" value="ECO:0007669"/>
    <property type="project" value="UniProtKB-SubCell"/>
</dbReference>
<feature type="transmembrane region" description="Helical" evidence="8">
    <location>
        <begin position="33"/>
        <end position="51"/>
    </location>
</feature>
<feature type="transmembrane region" description="Helical" evidence="8">
    <location>
        <begin position="10"/>
        <end position="27"/>
    </location>
</feature>
<reference evidence="10" key="1">
    <citation type="submission" date="2019-09" db="EMBL/GenBank/DDBJ databases">
        <title>Distinct polysaccharide growth profiles of human intestinal Prevotella copri isolates.</title>
        <authorList>
            <person name="Fehlner-Peach H."/>
            <person name="Magnabosco C."/>
            <person name="Raghavan V."/>
            <person name="Scher J.U."/>
            <person name="Tett A."/>
            <person name="Cox L.M."/>
            <person name="Gottsegen C."/>
            <person name="Watters A."/>
            <person name="Wiltshire- Gordon J.D."/>
            <person name="Segata N."/>
            <person name="Bonneau R."/>
            <person name="Littman D.R."/>
        </authorList>
    </citation>
    <scope>NUCLEOTIDE SEQUENCE [LARGE SCALE GENOMIC DNA]</scope>
    <source>
        <strain evidence="10">iAQ1179</strain>
    </source>
</reference>
<evidence type="ECO:0000256" key="3">
    <source>
        <dbReference type="ARBA" id="ARBA00022448"/>
    </source>
</evidence>
<protein>
    <submittedName>
        <fullName evidence="9">AI-2E family transporter</fullName>
    </submittedName>
</protein>
<evidence type="ECO:0000313" key="9">
    <source>
        <dbReference type="EMBL" id="MQN11780.1"/>
    </source>
</evidence>
<dbReference type="EMBL" id="VZCW01000057">
    <property type="protein sequence ID" value="MQN11780.1"/>
    <property type="molecule type" value="Genomic_DNA"/>
</dbReference>
<organism evidence="9 10">
    <name type="scientific">Segatella copri</name>
    <dbReference type="NCBI Taxonomy" id="165179"/>
    <lineage>
        <taxon>Bacteria</taxon>
        <taxon>Pseudomonadati</taxon>
        <taxon>Bacteroidota</taxon>
        <taxon>Bacteroidia</taxon>
        <taxon>Bacteroidales</taxon>
        <taxon>Prevotellaceae</taxon>
        <taxon>Segatella</taxon>
    </lineage>
</organism>
<comment type="subcellular location">
    <subcellularLocation>
        <location evidence="1">Cell membrane</location>
        <topology evidence="1">Multi-pass membrane protein</topology>
    </subcellularLocation>
</comment>
<dbReference type="PANTHER" id="PTHR21716">
    <property type="entry name" value="TRANSMEMBRANE PROTEIN"/>
    <property type="match status" value="1"/>
</dbReference>
<keyword evidence="4" id="KW-1003">Cell membrane</keyword>
<comment type="similarity">
    <text evidence="2">Belongs to the autoinducer-2 exporter (AI-2E) (TC 2.A.86) family.</text>
</comment>
<comment type="caution">
    <text evidence="9">The sequence shown here is derived from an EMBL/GenBank/DDBJ whole genome shotgun (WGS) entry which is preliminary data.</text>
</comment>
<proteinExistence type="inferred from homology"/>
<feature type="transmembrane region" description="Helical" evidence="8">
    <location>
        <begin position="217"/>
        <end position="248"/>
    </location>
</feature>
<dbReference type="RefSeq" id="WP_153127878.1">
    <property type="nucleotide sequence ID" value="NZ_VZCW01000057.1"/>
</dbReference>
<evidence type="ECO:0000256" key="8">
    <source>
        <dbReference type="SAM" id="Phobius"/>
    </source>
</evidence>
<feature type="transmembrane region" description="Helical" evidence="8">
    <location>
        <begin position="315"/>
        <end position="346"/>
    </location>
</feature>
<dbReference type="Proteomes" id="UP000442105">
    <property type="component" value="Unassembled WGS sequence"/>
</dbReference>
<feature type="transmembrane region" description="Helical" evidence="8">
    <location>
        <begin position="156"/>
        <end position="177"/>
    </location>
</feature>
<feature type="transmembrane region" description="Helical" evidence="8">
    <location>
        <begin position="63"/>
        <end position="86"/>
    </location>
</feature>